<dbReference type="Proteomes" id="UP000535937">
    <property type="component" value="Unassembled WGS sequence"/>
</dbReference>
<name>A0A7W4WGA8_9GAMM</name>
<keyword evidence="3" id="KW-1185">Reference proteome</keyword>
<organism evidence="2 3">
    <name type="scientific">Microbulbifer rhizosphaerae</name>
    <dbReference type="NCBI Taxonomy" id="1562603"/>
    <lineage>
        <taxon>Bacteria</taxon>
        <taxon>Pseudomonadati</taxon>
        <taxon>Pseudomonadota</taxon>
        <taxon>Gammaproteobacteria</taxon>
        <taxon>Cellvibrionales</taxon>
        <taxon>Microbulbiferaceae</taxon>
        <taxon>Microbulbifer</taxon>
    </lineage>
</organism>
<accession>A0A7W4WGA8</accession>
<feature type="transmembrane region" description="Helical" evidence="1">
    <location>
        <begin position="90"/>
        <end position="114"/>
    </location>
</feature>
<protein>
    <submittedName>
        <fullName evidence="2">Uncharacterized protein</fullName>
    </submittedName>
</protein>
<sequence>MRKVKTLNVMQKRALYMLFAWALLFLPGALLFSINDLNRELRNFIYENEFLSLVTKLIAILWMVSYLFLLSGGSVAIYSRFKNGEVWGNIIFCLGVTSVCSAAWFLLSLAAYVVS</sequence>
<evidence type="ECO:0000313" key="3">
    <source>
        <dbReference type="Proteomes" id="UP000535937"/>
    </source>
</evidence>
<comment type="caution">
    <text evidence="2">The sequence shown here is derived from an EMBL/GenBank/DDBJ whole genome shotgun (WGS) entry which is preliminary data.</text>
</comment>
<reference evidence="2 3" key="1">
    <citation type="submission" date="2020-08" db="EMBL/GenBank/DDBJ databases">
        <title>Genomic Encyclopedia of Type Strains, Phase III (KMG-III): the genomes of soil and plant-associated and newly described type strains.</title>
        <authorList>
            <person name="Whitman W."/>
        </authorList>
    </citation>
    <scope>NUCLEOTIDE SEQUENCE [LARGE SCALE GENOMIC DNA]</scope>
    <source>
        <strain evidence="2 3">CECT 8799</strain>
    </source>
</reference>
<feature type="transmembrane region" description="Helical" evidence="1">
    <location>
        <begin position="57"/>
        <end position="78"/>
    </location>
</feature>
<dbReference type="EMBL" id="JACHWZ010000048">
    <property type="protein sequence ID" value="MBB3063675.1"/>
    <property type="molecule type" value="Genomic_DNA"/>
</dbReference>
<dbReference type="AlphaFoldDB" id="A0A7W4WGA8"/>
<evidence type="ECO:0000256" key="1">
    <source>
        <dbReference type="SAM" id="Phobius"/>
    </source>
</evidence>
<keyword evidence="1" id="KW-0472">Membrane</keyword>
<evidence type="ECO:0000313" key="2">
    <source>
        <dbReference type="EMBL" id="MBB3063675.1"/>
    </source>
</evidence>
<dbReference type="RefSeq" id="WP_183464051.1">
    <property type="nucleotide sequence ID" value="NZ_JACHWZ010000048.1"/>
</dbReference>
<keyword evidence="1" id="KW-0812">Transmembrane</keyword>
<gene>
    <name evidence="2" type="ORF">FHS09_004540</name>
</gene>
<proteinExistence type="predicted"/>
<keyword evidence="1" id="KW-1133">Transmembrane helix</keyword>